<evidence type="ECO:0000313" key="2">
    <source>
        <dbReference type="Proteomes" id="UP000541444"/>
    </source>
</evidence>
<evidence type="ECO:0000313" key="1">
    <source>
        <dbReference type="EMBL" id="KAF6158648.1"/>
    </source>
</evidence>
<dbReference type="EMBL" id="JACGCM010001219">
    <property type="protein sequence ID" value="KAF6158648.1"/>
    <property type="molecule type" value="Genomic_DNA"/>
</dbReference>
<dbReference type="AlphaFoldDB" id="A0A7J7MVC8"/>
<reference evidence="1 2" key="1">
    <citation type="journal article" date="2020" name="IScience">
        <title>Genome Sequencing of the Endangered Kingdonia uniflora (Circaeasteraceae, Ranunculales) Reveals Potential Mechanisms of Evolutionary Specialization.</title>
        <authorList>
            <person name="Sun Y."/>
            <person name="Deng T."/>
            <person name="Zhang A."/>
            <person name="Moore M.J."/>
            <person name="Landis J.B."/>
            <person name="Lin N."/>
            <person name="Zhang H."/>
            <person name="Zhang X."/>
            <person name="Huang J."/>
            <person name="Zhang X."/>
            <person name="Sun H."/>
            <person name="Wang H."/>
        </authorList>
    </citation>
    <scope>NUCLEOTIDE SEQUENCE [LARGE SCALE GENOMIC DNA]</scope>
    <source>
        <strain evidence="1">TB1705</strain>
        <tissue evidence="1">Leaf</tissue>
    </source>
</reference>
<protein>
    <submittedName>
        <fullName evidence="1">Uncharacterized protein</fullName>
    </submittedName>
</protein>
<accession>A0A7J7MVC8</accession>
<proteinExistence type="predicted"/>
<dbReference type="Proteomes" id="UP000541444">
    <property type="component" value="Unassembled WGS sequence"/>
</dbReference>
<organism evidence="1 2">
    <name type="scientific">Kingdonia uniflora</name>
    <dbReference type="NCBI Taxonomy" id="39325"/>
    <lineage>
        <taxon>Eukaryota</taxon>
        <taxon>Viridiplantae</taxon>
        <taxon>Streptophyta</taxon>
        <taxon>Embryophyta</taxon>
        <taxon>Tracheophyta</taxon>
        <taxon>Spermatophyta</taxon>
        <taxon>Magnoliopsida</taxon>
        <taxon>Ranunculales</taxon>
        <taxon>Circaeasteraceae</taxon>
        <taxon>Kingdonia</taxon>
    </lineage>
</organism>
<name>A0A7J7MVC8_9MAGN</name>
<keyword evidence="2" id="KW-1185">Reference proteome</keyword>
<sequence>MGCFCVDNTESQDDVHIPVFPPGERRDEILEQVQVDEVAQAKIKFELEFSYLETEYCAMRHLEYMIAYYNSSDKSSDSWKRGPYSWEECDSFLLHDCDRHTMEDFIDENWSKVIGEESPKRDEDERIGGVPLDFPECSTYLLSANPPYKGQHFETVEDTCTCKEKYERGQGFSAKKHNSIKRDKSKDVA</sequence>
<comment type="caution">
    <text evidence="1">The sequence shown here is derived from an EMBL/GenBank/DDBJ whole genome shotgun (WGS) entry which is preliminary data.</text>
</comment>
<gene>
    <name evidence="1" type="ORF">GIB67_040162</name>
</gene>